<feature type="domain" description="DUF6879" evidence="2">
    <location>
        <begin position="2"/>
        <end position="52"/>
    </location>
</feature>
<dbReference type="InterPro" id="IPR049244">
    <property type="entry name" value="DUF6879"/>
</dbReference>
<name>A0A6H9YJ61_9ACTN</name>
<dbReference type="Proteomes" id="UP000468735">
    <property type="component" value="Unassembled WGS sequence"/>
</dbReference>
<feature type="compositionally biased region" description="Low complexity" evidence="1">
    <location>
        <begin position="177"/>
        <end position="199"/>
    </location>
</feature>
<comment type="caution">
    <text evidence="3">The sequence shown here is derived from an EMBL/GenBank/DDBJ whole genome shotgun (WGS) entry which is preliminary data.</text>
</comment>
<gene>
    <name evidence="3" type="ORF">F8566_44065</name>
</gene>
<feature type="compositionally biased region" description="Polar residues" evidence="1">
    <location>
        <begin position="159"/>
        <end position="168"/>
    </location>
</feature>
<dbReference type="Pfam" id="PF21806">
    <property type="entry name" value="DUF6879"/>
    <property type="match status" value="1"/>
</dbReference>
<accession>A0A6H9YJ61</accession>
<protein>
    <recommendedName>
        <fullName evidence="2">DUF6879 domain-containing protein</fullName>
    </recommendedName>
</protein>
<dbReference type="EMBL" id="WBMT01000028">
    <property type="protein sequence ID" value="KAB2340890.1"/>
    <property type="molecule type" value="Genomic_DNA"/>
</dbReference>
<proteinExistence type="predicted"/>
<evidence type="ECO:0000256" key="1">
    <source>
        <dbReference type="SAM" id="MobiDB-lite"/>
    </source>
</evidence>
<keyword evidence="4" id="KW-1185">Reference proteome</keyword>
<dbReference type="AlphaFoldDB" id="A0A6H9YJ61"/>
<evidence type="ECO:0000313" key="4">
    <source>
        <dbReference type="Proteomes" id="UP000468735"/>
    </source>
</evidence>
<reference evidence="3 4" key="1">
    <citation type="submission" date="2019-09" db="EMBL/GenBank/DDBJ databases">
        <title>Actinomadura physcomitrii sp. nov., a novel actinomycete isolated from moss [Physcomitrium sphaericum (Ludw) Fuernr].</title>
        <authorList>
            <person name="Zhuang X."/>
            <person name="Liu C."/>
        </authorList>
    </citation>
    <scope>NUCLEOTIDE SEQUENCE [LARGE SCALE GENOMIC DNA]</scope>
    <source>
        <strain evidence="3 4">HMC1</strain>
    </source>
</reference>
<sequence length="209" mass="23138">MFVLDGKAVMFNLHDGDANPAGQQWDDDQALVRQCQDSFEARWTVAVPHRDHRPDWQMADDLKAAREALGVRLRKALKGTTEETSAEQDFVCVPAHEEKIDDSLAITQVMKVKRLREVRVLKGFTRLHAQVLRRHPVPPASMPQAAPQAGSRPLRSSGKVRSSGSTRSDWPIGRTAPPSSSESQRSTPRTQSSSSSKEQPPTEPSRPAS</sequence>
<feature type="region of interest" description="Disordered" evidence="1">
    <location>
        <begin position="135"/>
        <end position="209"/>
    </location>
</feature>
<evidence type="ECO:0000259" key="2">
    <source>
        <dbReference type="Pfam" id="PF21806"/>
    </source>
</evidence>
<organism evidence="3 4">
    <name type="scientific">Actinomadura rudentiformis</name>
    <dbReference type="NCBI Taxonomy" id="359158"/>
    <lineage>
        <taxon>Bacteria</taxon>
        <taxon>Bacillati</taxon>
        <taxon>Actinomycetota</taxon>
        <taxon>Actinomycetes</taxon>
        <taxon>Streptosporangiales</taxon>
        <taxon>Thermomonosporaceae</taxon>
        <taxon>Actinomadura</taxon>
    </lineage>
</organism>
<evidence type="ECO:0000313" key="3">
    <source>
        <dbReference type="EMBL" id="KAB2340890.1"/>
    </source>
</evidence>